<dbReference type="PANTHER" id="PTHR31668">
    <property type="entry name" value="GLUCOSE TRANSPORT TRANSCRIPTION REGULATOR RGT1-RELATED-RELATED"/>
    <property type="match status" value="1"/>
</dbReference>
<dbReference type="InterPro" id="IPR007219">
    <property type="entry name" value="XnlR_reg_dom"/>
</dbReference>
<dbReference type="Proteomes" id="UP000710440">
    <property type="component" value="Unassembled WGS sequence"/>
</dbReference>
<proteinExistence type="predicted"/>
<dbReference type="GO" id="GO:0001080">
    <property type="term" value="P:nitrogen catabolite activation of transcription from RNA polymerase II promoter"/>
    <property type="evidence" value="ECO:0007669"/>
    <property type="project" value="TreeGrafter"/>
</dbReference>
<dbReference type="GO" id="GO:0003677">
    <property type="term" value="F:DNA binding"/>
    <property type="evidence" value="ECO:0007669"/>
    <property type="project" value="InterPro"/>
</dbReference>
<dbReference type="GO" id="GO:0005634">
    <property type="term" value="C:nucleus"/>
    <property type="evidence" value="ECO:0007669"/>
    <property type="project" value="TreeGrafter"/>
</dbReference>
<dbReference type="GO" id="GO:0006351">
    <property type="term" value="P:DNA-templated transcription"/>
    <property type="evidence" value="ECO:0007669"/>
    <property type="project" value="InterPro"/>
</dbReference>
<dbReference type="InterPro" id="IPR050797">
    <property type="entry name" value="Carb_Metab_Trans_Reg"/>
</dbReference>
<dbReference type="GeneID" id="66931328"/>
<organism evidence="3 4">
    <name type="scientific">Aspergillus viridinutans</name>
    <dbReference type="NCBI Taxonomy" id="75553"/>
    <lineage>
        <taxon>Eukaryota</taxon>
        <taxon>Fungi</taxon>
        <taxon>Dikarya</taxon>
        <taxon>Ascomycota</taxon>
        <taxon>Pezizomycotina</taxon>
        <taxon>Eurotiomycetes</taxon>
        <taxon>Eurotiomycetidae</taxon>
        <taxon>Eurotiales</taxon>
        <taxon>Aspergillaceae</taxon>
        <taxon>Aspergillus</taxon>
        <taxon>Aspergillus subgen. Fumigati</taxon>
    </lineage>
</organism>
<evidence type="ECO:0000259" key="2">
    <source>
        <dbReference type="Pfam" id="PF04082"/>
    </source>
</evidence>
<dbReference type="RefSeq" id="XP_043130866.1">
    <property type="nucleotide sequence ID" value="XM_043274931.1"/>
</dbReference>
<sequence>MAVMRSKISLAPVISRSQLGLTPSCQIPEPWTLDRTPVHLLAAIYTSALPFAAHDNYVCVLNTYNAPPVDRLWRMVYELLTEEIHTPHLAVLQAAILYAHKPVDERRSSVADSPFVWCFVGTIVGLTSSLGLHIECRMWGIPAWEKRLRRRLWWAVYAKDKGEWNVSELDSADFTYQSRGASSSSSTIHQSNSPEMEVLFRYLVDLSRIAEDIYVSFYTLRASQFLSEKFNALHDTGRPLLEKLSGWYLSLPESFRLPNWSKSLPTISADSALVAEDYSILDFDDLPEIESFPAVELSDDHGTGEATLNVAERCASIVISFTGQLTASDFTGFWYSWSRIGFATVSNFTMLLLVQAPNADRAVKGKHLVESWLRGLRCQSQSFPMMKLGLTRFDAMHWAGLAQTFLLPQHVVTGDDSK</sequence>
<evidence type="ECO:0000313" key="3">
    <source>
        <dbReference type="EMBL" id="GIK07680.1"/>
    </source>
</evidence>
<name>A0A9P3C4H9_ASPVI</name>
<accession>A0A9P3C4H9</accession>
<dbReference type="EMBL" id="BOPL01000014">
    <property type="protein sequence ID" value="GIK07680.1"/>
    <property type="molecule type" value="Genomic_DNA"/>
</dbReference>
<gene>
    <name evidence="3" type="ORF">Aspvir_003346</name>
</gene>
<keyword evidence="4" id="KW-1185">Reference proteome</keyword>
<dbReference type="Pfam" id="PF04082">
    <property type="entry name" value="Fungal_trans"/>
    <property type="match status" value="1"/>
</dbReference>
<comment type="caution">
    <text evidence="3">The sequence shown here is derived from an EMBL/GenBank/DDBJ whole genome shotgun (WGS) entry which is preliminary data.</text>
</comment>
<evidence type="ECO:0000313" key="4">
    <source>
        <dbReference type="Proteomes" id="UP000710440"/>
    </source>
</evidence>
<reference evidence="3 4" key="1">
    <citation type="submission" date="2021-02" db="EMBL/GenBank/DDBJ databases">
        <title>Pan-genome distribution and transcriptional activeness of fungal secondary metabolism genes in Aspergillus section Fumigati.</title>
        <authorList>
            <person name="Takahashi H."/>
            <person name="Umemura M."/>
            <person name="Ninomiya A."/>
            <person name="Kusuya Y."/>
            <person name="Urayama S."/>
            <person name="Shimizu M."/>
            <person name="Watanabe A."/>
            <person name="Kamei K."/>
            <person name="Yaguchi T."/>
            <person name="Hagiwara D."/>
        </authorList>
    </citation>
    <scope>NUCLEOTIDE SEQUENCE [LARGE SCALE GENOMIC DNA]</scope>
    <source>
        <strain evidence="3 4">IFM 47045</strain>
    </source>
</reference>
<dbReference type="GO" id="GO:0008270">
    <property type="term" value="F:zinc ion binding"/>
    <property type="evidence" value="ECO:0007669"/>
    <property type="project" value="InterPro"/>
</dbReference>
<evidence type="ECO:0000256" key="1">
    <source>
        <dbReference type="ARBA" id="ARBA00023242"/>
    </source>
</evidence>
<feature type="domain" description="Xylanolytic transcriptional activator regulatory" evidence="2">
    <location>
        <begin position="79"/>
        <end position="160"/>
    </location>
</feature>
<dbReference type="CDD" id="cd12148">
    <property type="entry name" value="fungal_TF_MHR"/>
    <property type="match status" value="1"/>
</dbReference>
<dbReference type="AlphaFoldDB" id="A0A9P3C4H9"/>
<keyword evidence="1" id="KW-0539">Nucleus</keyword>
<dbReference type="PANTHER" id="PTHR31668:SF4">
    <property type="entry name" value="TRANSCRIPTIONAL ACTIVATOR PROTEIN DAL81"/>
    <property type="match status" value="1"/>
</dbReference>
<protein>
    <recommendedName>
        <fullName evidence="2">Xylanolytic transcriptional activator regulatory domain-containing protein</fullName>
    </recommendedName>
</protein>
<dbReference type="OrthoDB" id="1924787at2759"/>